<evidence type="ECO:0000313" key="3">
    <source>
        <dbReference type="EMBL" id="EGB09297.1"/>
    </source>
</evidence>
<feature type="signal peptide" evidence="1">
    <location>
        <begin position="1"/>
        <end position="17"/>
    </location>
</feature>
<dbReference type="KEGG" id="aaf:AURANDRAFT_63423"/>
<evidence type="ECO:0000256" key="1">
    <source>
        <dbReference type="SAM" id="SignalP"/>
    </source>
</evidence>
<keyword evidence="1" id="KW-0732">Signal</keyword>
<dbReference type="GO" id="GO:0016757">
    <property type="term" value="F:glycosyltransferase activity"/>
    <property type="evidence" value="ECO:0007669"/>
    <property type="project" value="TreeGrafter"/>
</dbReference>
<name>F0Y6W5_AURAN</name>
<dbReference type="InterPro" id="IPR052636">
    <property type="entry name" value="UDP-D-xylose:L-fucose_XylT"/>
</dbReference>
<dbReference type="GeneID" id="20224326"/>
<accession>F0Y6W5</accession>
<dbReference type="InParanoid" id="F0Y6W5"/>
<dbReference type="Pfam" id="PF03407">
    <property type="entry name" value="Nucleotid_trans"/>
    <property type="match status" value="1"/>
</dbReference>
<evidence type="ECO:0000313" key="4">
    <source>
        <dbReference type="Proteomes" id="UP000002729"/>
    </source>
</evidence>
<evidence type="ECO:0000259" key="2">
    <source>
        <dbReference type="Pfam" id="PF03407"/>
    </source>
</evidence>
<dbReference type="RefSeq" id="XP_009036397.1">
    <property type="nucleotide sequence ID" value="XM_009038149.1"/>
</dbReference>
<dbReference type="GO" id="GO:0005794">
    <property type="term" value="C:Golgi apparatus"/>
    <property type="evidence" value="ECO:0007669"/>
    <property type="project" value="TreeGrafter"/>
</dbReference>
<organism evidence="4">
    <name type="scientific">Aureococcus anophagefferens</name>
    <name type="common">Harmful bloom alga</name>
    <dbReference type="NCBI Taxonomy" id="44056"/>
    <lineage>
        <taxon>Eukaryota</taxon>
        <taxon>Sar</taxon>
        <taxon>Stramenopiles</taxon>
        <taxon>Ochrophyta</taxon>
        <taxon>Pelagophyceae</taxon>
        <taxon>Pelagomonadales</taxon>
        <taxon>Pelagomonadaceae</taxon>
        <taxon>Aureococcus</taxon>
    </lineage>
</organism>
<sequence length="313" mass="32228">MGCRGCLLSLLASVASPLGGPPATVVVVTCSAHYTDFFENWLAWLERSGVAGAVGLVAIAEDESAAAYLEAWAAAPPPGWHAYRRAVAPPAAGAAPLGGALGFETRGFATLMARRAAYLAAELAALAADGAWAKDPASRLVFSDLDVVWLGAGQQKRAKFPTSKAPISAIFHSLGDPRPHLRSSGCDAWAQTQHREKGLLNPGFLALRPSPGAAKLLDAWAAALAGGPQRNLPAFNAAARGAAPAAAACALPPETFCSAKRTFNRPKWAADAPRGAVTAHANWIDGHDAKRAALARSGAWLAAGATPLLVPAR</sequence>
<dbReference type="PANTHER" id="PTHR47032:SF1">
    <property type="entry name" value="UDP-D-XYLOSE:L-FUCOSE ALPHA-1,3-D-XYLOSYLTRANSFERASE-RELATED"/>
    <property type="match status" value="1"/>
</dbReference>
<dbReference type="Proteomes" id="UP000002729">
    <property type="component" value="Unassembled WGS sequence"/>
</dbReference>
<protein>
    <recommendedName>
        <fullName evidence="2">Nucleotide-diphospho-sugar transferase domain-containing protein</fullName>
    </recommendedName>
</protein>
<dbReference type="EMBL" id="GL833126">
    <property type="protein sequence ID" value="EGB09297.1"/>
    <property type="molecule type" value="Genomic_DNA"/>
</dbReference>
<gene>
    <name evidence="3" type="ORF">AURANDRAFT_63423</name>
</gene>
<dbReference type="InterPro" id="IPR005069">
    <property type="entry name" value="Nucl-diP-sugar_transferase"/>
</dbReference>
<dbReference type="AlphaFoldDB" id="F0Y6W5"/>
<dbReference type="PANTHER" id="PTHR47032">
    <property type="entry name" value="UDP-D-XYLOSE:L-FUCOSE ALPHA-1,3-D-XYLOSYLTRANSFERASE-RELATED"/>
    <property type="match status" value="1"/>
</dbReference>
<keyword evidence="4" id="KW-1185">Reference proteome</keyword>
<dbReference type="OrthoDB" id="540503at2759"/>
<feature type="domain" description="Nucleotide-diphospho-sugar transferase" evidence="2">
    <location>
        <begin position="141"/>
        <end position="293"/>
    </location>
</feature>
<reference evidence="3 4" key="1">
    <citation type="journal article" date="2011" name="Proc. Natl. Acad. Sci. U.S.A.">
        <title>Niche of harmful alga Aureococcus anophagefferens revealed through ecogenomics.</title>
        <authorList>
            <person name="Gobler C.J."/>
            <person name="Berry D.L."/>
            <person name="Dyhrman S.T."/>
            <person name="Wilhelm S.W."/>
            <person name="Salamov A."/>
            <person name="Lobanov A.V."/>
            <person name="Zhang Y."/>
            <person name="Collier J.L."/>
            <person name="Wurch L.L."/>
            <person name="Kustka A.B."/>
            <person name="Dill B.D."/>
            <person name="Shah M."/>
            <person name="VerBerkmoes N.C."/>
            <person name="Kuo A."/>
            <person name="Terry A."/>
            <person name="Pangilinan J."/>
            <person name="Lindquist E.A."/>
            <person name="Lucas S."/>
            <person name="Paulsen I.T."/>
            <person name="Hattenrath-Lehmann T.K."/>
            <person name="Talmage S.C."/>
            <person name="Walker E.A."/>
            <person name="Koch F."/>
            <person name="Burson A.M."/>
            <person name="Marcoval M.A."/>
            <person name="Tang Y.Z."/>
            <person name="Lecleir G.R."/>
            <person name="Coyne K.J."/>
            <person name="Berg G.M."/>
            <person name="Bertrand E.M."/>
            <person name="Saito M.A."/>
            <person name="Gladyshev V.N."/>
            <person name="Grigoriev I.V."/>
        </authorList>
    </citation>
    <scope>NUCLEOTIDE SEQUENCE [LARGE SCALE GENOMIC DNA]</scope>
    <source>
        <strain evidence="4">CCMP 1984</strain>
    </source>
</reference>
<feature type="chain" id="PRO_5003262744" description="Nucleotide-diphospho-sugar transferase domain-containing protein" evidence="1">
    <location>
        <begin position="18"/>
        <end position="313"/>
    </location>
</feature>
<proteinExistence type="predicted"/>